<dbReference type="EMBL" id="CP019481">
    <property type="protein sequence ID" value="UQC91289.1"/>
    <property type="molecule type" value="Genomic_DNA"/>
</dbReference>
<accession>A0A9Q8T8J6</accession>
<sequence>MSGWSPFPVLEFQAVVEMNCSMTSNPNYARYCASSTAGFHWTMNHSSEPLDITFRSPFSLTRPRTELISSSSSASKLWIRLLTYSFRVVHSIGGSVFQSGCHLILKYPMHPRSKLQPINADKPLLPSKASLSTVYDIMSRDHFGYTQKWVACLCVKHRRTNLLAWTSRKASRTLVRPTNIAVSPQAWLAFLTLQSSNLQHPSSESGPINRERTTSWSLRTAPPPAVHTPTPPLPANMLNTHGTSAGEYDVVGRLGVDRQ</sequence>
<evidence type="ECO:0000313" key="1">
    <source>
        <dbReference type="EMBL" id="UQC91289.1"/>
    </source>
</evidence>
<dbReference type="AlphaFoldDB" id="A0A9Q8T8J6"/>
<evidence type="ECO:0000313" key="2">
    <source>
        <dbReference type="Proteomes" id="UP000830671"/>
    </source>
</evidence>
<keyword evidence="2" id="KW-1185">Reference proteome</keyword>
<reference evidence="1" key="1">
    <citation type="journal article" date="2021" name="Mol. Plant Microbe Interact.">
        <title>Complete Genome Sequence of the Plant-Pathogenic Fungus Colletotrichum lupini.</title>
        <authorList>
            <person name="Baroncelli R."/>
            <person name="Pensec F."/>
            <person name="Da Lio D."/>
            <person name="Boufleur T."/>
            <person name="Vicente I."/>
            <person name="Sarrocco S."/>
            <person name="Picot A."/>
            <person name="Baraldi E."/>
            <person name="Sukno S."/>
            <person name="Thon M."/>
            <person name="Le Floch G."/>
        </authorList>
    </citation>
    <scope>NUCLEOTIDE SEQUENCE</scope>
    <source>
        <strain evidence="1">IMI 504893</strain>
    </source>
</reference>
<dbReference type="RefSeq" id="XP_049152888.1">
    <property type="nucleotide sequence ID" value="XM_049295741.1"/>
</dbReference>
<organism evidence="1 2">
    <name type="scientific">Colletotrichum lupini</name>
    <dbReference type="NCBI Taxonomy" id="145971"/>
    <lineage>
        <taxon>Eukaryota</taxon>
        <taxon>Fungi</taxon>
        <taxon>Dikarya</taxon>
        <taxon>Ascomycota</taxon>
        <taxon>Pezizomycotina</taxon>
        <taxon>Sordariomycetes</taxon>
        <taxon>Hypocreomycetidae</taxon>
        <taxon>Glomerellales</taxon>
        <taxon>Glomerellaceae</taxon>
        <taxon>Colletotrichum</taxon>
        <taxon>Colletotrichum acutatum species complex</taxon>
    </lineage>
</organism>
<gene>
    <name evidence="1" type="ORF">CLUP02_16823</name>
</gene>
<name>A0A9Q8T8J6_9PEZI</name>
<dbReference type="KEGG" id="clup:CLUP02_16823"/>
<protein>
    <submittedName>
        <fullName evidence="1">Uncharacterized protein</fullName>
    </submittedName>
</protein>
<dbReference type="Proteomes" id="UP000830671">
    <property type="component" value="Chromosome 9"/>
</dbReference>
<proteinExistence type="predicted"/>
<dbReference type="GeneID" id="73350751"/>